<proteinExistence type="predicted"/>
<gene>
    <name evidence="2" type="ORF">ACCUM_3153</name>
</gene>
<accession>A0A5S4F9E3</accession>
<dbReference type="AlphaFoldDB" id="A0A5S4F9E3"/>
<dbReference type="EMBL" id="SWAD01000025">
    <property type="protein sequence ID" value="TMQ77433.1"/>
    <property type="molecule type" value="Genomic_DNA"/>
</dbReference>
<organism evidence="2 3">
    <name type="scientific">Candidatus Accumulibacter phosphatis</name>
    <dbReference type="NCBI Taxonomy" id="327160"/>
    <lineage>
        <taxon>Bacteria</taxon>
        <taxon>Pseudomonadati</taxon>
        <taxon>Pseudomonadota</taxon>
        <taxon>Betaproteobacteria</taxon>
        <taxon>Candidatus Accumulibacter</taxon>
    </lineage>
</organism>
<dbReference type="Pfam" id="PF14452">
    <property type="entry name" value="Multi_ubiq"/>
    <property type="match status" value="1"/>
</dbReference>
<dbReference type="OrthoDB" id="256126at2"/>
<dbReference type="Proteomes" id="UP000306324">
    <property type="component" value="Unassembled WGS sequence"/>
</dbReference>
<name>A0A5S4F9E3_9PROT</name>
<dbReference type="InterPro" id="IPR027802">
    <property type="entry name" value="Multi-ubiquitin_dom"/>
</dbReference>
<evidence type="ECO:0000313" key="2">
    <source>
        <dbReference type="EMBL" id="TMQ77433.1"/>
    </source>
</evidence>
<feature type="domain" description="Multi-ubiquitin" evidence="1">
    <location>
        <begin position="17"/>
        <end position="86"/>
    </location>
</feature>
<comment type="caution">
    <text evidence="2">The sequence shown here is derived from an EMBL/GenBank/DDBJ whole genome shotgun (WGS) entry which is preliminary data.</text>
</comment>
<keyword evidence="3" id="KW-1185">Reference proteome</keyword>
<protein>
    <recommendedName>
        <fullName evidence="1">Multi-ubiquitin domain-containing protein</fullName>
    </recommendedName>
</protein>
<evidence type="ECO:0000259" key="1">
    <source>
        <dbReference type="Pfam" id="PF14452"/>
    </source>
</evidence>
<sequence length="89" mass="9621">MNEAANKSPDKKDVIVIFNGRAKVVEKDFLTFAEIVALSFDSPPTGDGVDFTIQYTRGHSGKPKGSLVTGESVKVNDGMEFDVTPTNRS</sequence>
<dbReference type="RefSeq" id="WP_138677811.1">
    <property type="nucleotide sequence ID" value="NZ_SWAD01000025.1"/>
</dbReference>
<evidence type="ECO:0000313" key="3">
    <source>
        <dbReference type="Proteomes" id="UP000306324"/>
    </source>
</evidence>
<reference evidence="2 3" key="1">
    <citation type="submission" date="2019-04" db="EMBL/GenBank/DDBJ databases">
        <title>A novel phosphate-accumulating bacterium identified in bioreactor for phosphate removal from wastewater.</title>
        <authorList>
            <person name="Kotlyarov R.Y."/>
            <person name="Beletsky A.V."/>
            <person name="Kallistova A.Y."/>
            <person name="Dorofeev A.G."/>
            <person name="Nikolaev Y.Y."/>
            <person name="Pimenov N.V."/>
            <person name="Ravin N.V."/>
            <person name="Mardanov A.V."/>
        </authorList>
    </citation>
    <scope>NUCLEOTIDE SEQUENCE [LARGE SCALE GENOMIC DNA]</scope>
    <source>
        <strain evidence="2 3">Bin19</strain>
    </source>
</reference>